<dbReference type="Proteomes" id="UP000593567">
    <property type="component" value="Unassembled WGS sequence"/>
</dbReference>
<sequence>MSTIKRIGFPGACMKSSNQIAWQGVAIAKELLSVSSYFTGNTVCRVKQFCQSDKLLCHHKRCLLFLFYM</sequence>
<organism evidence="1 2">
    <name type="scientific">Bugula neritina</name>
    <name type="common">Brown bryozoan</name>
    <name type="synonym">Sertularia neritina</name>
    <dbReference type="NCBI Taxonomy" id="10212"/>
    <lineage>
        <taxon>Eukaryota</taxon>
        <taxon>Metazoa</taxon>
        <taxon>Spiralia</taxon>
        <taxon>Lophotrochozoa</taxon>
        <taxon>Bryozoa</taxon>
        <taxon>Gymnolaemata</taxon>
        <taxon>Cheilostomatida</taxon>
        <taxon>Flustrina</taxon>
        <taxon>Buguloidea</taxon>
        <taxon>Bugulidae</taxon>
        <taxon>Bugula</taxon>
    </lineage>
</organism>
<comment type="caution">
    <text evidence="1">The sequence shown here is derived from an EMBL/GenBank/DDBJ whole genome shotgun (WGS) entry which is preliminary data.</text>
</comment>
<accession>A0A7J7JB31</accession>
<keyword evidence="2" id="KW-1185">Reference proteome</keyword>
<dbReference type="EMBL" id="VXIV02002800">
    <property type="protein sequence ID" value="KAF6022841.1"/>
    <property type="molecule type" value="Genomic_DNA"/>
</dbReference>
<proteinExistence type="predicted"/>
<evidence type="ECO:0000313" key="1">
    <source>
        <dbReference type="EMBL" id="KAF6022841.1"/>
    </source>
</evidence>
<evidence type="ECO:0000313" key="2">
    <source>
        <dbReference type="Proteomes" id="UP000593567"/>
    </source>
</evidence>
<reference evidence="1" key="1">
    <citation type="submission" date="2020-06" db="EMBL/GenBank/DDBJ databases">
        <title>Draft genome of Bugula neritina, a colonial animal packing powerful symbionts and potential medicines.</title>
        <authorList>
            <person name="Rayko M."/>
        </authorList>
    </citation>
    <scope>NUCLEOTIDE SEQUENCE [LARGE SCALE GENOMIC DNA]</scope>
    <source>
        <strain evidence="1">Kwan_BN1</strain>
    </source>
</reference>
<name>A0A7J7JB31_BUGNE</name>
<gene>
    <name evidence="1" type="ORF">EB796_018875</name>
</gene>
<dbReference type="AlphaFoldDB" id="A0A7J7JB31"/>
<protein>
    <submittedName>
        <fullName evidence="1">Uncharacterized protein</fullName>
    </submittedName>
</protein>